<evidence type="ECO:0000259" key="2">
    <source>
        <dbReference type="Pfam" id="PF20803"/>
    </source>
</evidence>
<dbReference type="InterPro" id="IPR013225">
    <property type="entry name" value="PaaX_C"/>
</dbReference>
<dbReference type="Proteomes" id="UP000033881">
    <property type="component" value="Unassembled WGS sequence"/>
</dbReference>
<proteinExistence type="predicted"/>
<reference evidence="3 4" key="1">
    <citation type="journal article" date="2015" name="Nature">
        <title>rRNA introns, odd ribosomes, and small enigmatic genomes across a large radiation of phyla.</title>
        <authorList>
            <person name="Brown C.T."/>
            <person name="Hug L.A."/>
            <person name="Thomas B.C."/>
            <person name="Sharon I."/>
            <person name="Castelle C.J."/>
            <person name="Singh A."/>
            <person name="Wilkins M.J."/>
            <person name="Williams K.H."/>
            <person name="Banfield J.F."/>
        </authorList>
    </citation>
    <scope>NUCLEOTIDE SEQUENCE [LARGE SCALE GENOMIC DNA]</scope>
</reference>
<dbReference type="InterPro" id="IPR048846">
    <property type="entry name" value="PaaX-like_central"/>
</dbReference>
<feature type="domain" description="Transcriptional repressor PaaX-like central Cas2-like" evidence="2">
    <location>
        <begin position="98"/>
        <end position="170"/>
    </location>
</feature>
<feature type="domain" description="Transcriptional repressor PaaX-like C-terminal" evidence="1">
    <location>
        <begin position="183"/>
        <end position="247"/>
    </location>
</feature>
<evidence type="ECO:0000313" key="3">
    <source>
        <dbReference type="EMBL" id="KKR00513.1"/>
    </source>
</evidence>
<dbReference type="Gene3D" id="3.30.70.2650">
    <property type="match status" value="1"/>
</dbReference>
<gene>
    <name evidence="3" type="ORF">UT24_C0012G0135</name>
</gene>
<comment type="caution">
    <text evidence="3">The sequence shown here is derived from an EMBL/GenBank/DDBJ whole genome shotgun (WGS) entry which is preliminary data.</text>
</comment>
<accession>A0A0G0MBB8</accession>
<dbReference type="AlphaFoldDB" id="A0A0G0MBB8"/>
<dbReference type="Pfam" id="PF20803">
    <property type="entry name" value="PaaX_M"/>
    <property type="match status" value="1"/>
</dbReference>
<dbReference type="Pfam" id="PF08223">
    <property type="entry name" value="PaaX_C"/>
    <property type="match status" value="1"/>
</dbReference>
<organism evidence="3 4">
    <name type="scientific">Candidatus Woesebacteria bacterium GW2011_GWB1_39_12</name>
    <dbReference type="NCBI Taxonomy" id="1618574"/>
    <lineage>
        <taxon>Bacteria</taxon>
        <taxon>Candidatus Woeseibacteriota</taxon>
    </lineage>
</organism>
<dbReference type="PANTHER" id="PTHR30319">
    <property type="entry name" value="PHENYLACETIC ACID REGULATOR-RELATED TRANSCRIPTIONAL REPRESSOR"/>
    <property type="match status" value="1"/>
</dbReference>
<dbReference type="PANTHER" id="PTHR30319:SF1">
    <property type="entry name" value="TRANSCRIPTIONAL REPRESSOR PAAX"/>
    <property type="match status" value="1"/>
</dbReference>
<dbReference type="EMBL" id="LBWB01000012">
    <property type="protein sequence ID" value="KKR00513.1"/>
    <property type="molecule type" value="Genomic_DNA"/>
</dbReference>
<evidence type="ECO:0000313" key="4">
    <source>
        <dbReference type="Proteomes" id="UP000033881"/>
    </source>
</evidence>
<dbReference type="GO" id="GO:0006351">
    <property type="term" value="P:DNA-templated transcription"/>
    <property type="evidence" value="ECO:0007669"/>
    <property type="project" value="TreeGrafter"/>
</dbReference>
<evidence type="ECO:0000259" key="1">
    <source>
        <dbReference type="Pfam" id="PF08223"/>
    </source>
</evidence>
<sequence>MSRLLRLRDYILISAAFGAEIFEEVRLAGGILPSAMQNMYGFVPSKYKRRSYLTKVSEMLSVGDIKREVDSKGRSYLVLSSSGKEKFRRKFRIFRDSHKWDGFFMIASFDIAEKKRKTRDFIRGKLIELGFGMLQESVWVSPYHFEEDLKELTETYRLEDEVLVLTAKSLFSDDITKQAEKIWRLGKINKGYKAVIKNVEKTKVSKNMQKYIDKAFEIYTETLSKDPLLPKKLLPKNWLREKALNALNNI</sequence>
<name>A0A0G0MBB8_9BACT</name>
<protein>
    <submittedName>
        <fullName evidence="3">Phenylacetic acid degradation operon negative regulatory protein PaaX</fullName>
    </submittedName>
</protein>
<dbReference type="STRING" id="1618574.UT24_C0012G0135"/>